<keyword evidence="1" id="KW-1133">Transmembrane helix</keyword>
<dbReference type="STRING" id="1114965.Spaf_1526"/>
<proteinExistence type="predicted"/>
<feature type="transmembrane region" description="Helical" evidence="1">
    <location>
        <begin position="162"/>
        <end position="183"/>
    </location>
</feature>
<dbReference type="Proteomes" id="UP000002865">
    <property type="component" value="Chromosome"/>
</dbReference>
<keyword evidence="1" id="KW-0472">Membrane</keyword>
<dbReference type="EMBL" id="CP003122">
    <property type="protein sequence ID" value="AFJ26495.1"/>
    <property type="molecule type" value="Genomic_DNA"/>
</dbReference>
<sequence length="310" mass="36692">MLKWRKLKSVAGSLRKKMDSRKLKKSIFRANFYESRRLRHDGFIDYMVKDTNSRKIYTKPFSIARKLFSFMGILFMFGFSSLMESQTHHPDPDAPVETWGINFYPLWLFFLCWFLWFLVCRKNLRRKYDAKIPYTSILNLNLFLIWMVLVLNLFFITFIGRYLTILGLVLFYVLTGIILFMIVQSRMKSLKIRLYGVQDPSVTARQQKIIEVIAGLGGIIVAGWMVLKFLFPQVGEVKADFLGTISFIGMIFFGNIIMLGMIVVMMLPHSLYGYYRNKYSEEYREFEGKSLEEWYGKKYLKKHKEVLNNE</sequence>
<feature type="transmembrane region" description="Helical" evidence="1">
    <location>
        <begin position="247"/>
        <end position="268"/>
    </location>
</feature>
<organism evidence="2 3">
    <name type="scientific">Streptococcus parasanguinis FW213</name>
    <dbReference type="NCBI Taxonomy" id="1114965"/>
    <lineage>
        <taxon>Bacteria</taxon>
        <taxon>Bacillati</taxon>
        <taxon>Bacillota</taxon>
        <taxon>Bacilli</taxon>
        <taxon>Lactobacillales</taxon>
        <taxon>Streptococcaceae</taxon>
        <taxon>Streptococcus</taxon>
    </lineage>
</organism>
<evidence type="ECO:0000313" key="3">
    <source>
        <dbReference type="Proteomes" id="UP000002865"/>
    </source>
</evidence>
<protein>
    <submittedName>
        <fullName evidence="2">Uncharacterized protein</fullName>
    </submittedName>
</protein>
<accession>I1ZN71</accession>
<feature type="transmembrane region" description="Helical" evidence="1">
    <location>
        <begin position="209"/>
        <end position="227"/>
    </location>
</feature>
<feature type="transmembrane region" description="Helical" evidence="1">
    <location>
        <begin position="132"/>
        <end position="156"/>
    </location>
</feature>
<evidence type="ECO:0000313" key="2">
    <source>
        <dbReference type="EMBL" id="AFJ26495.1"/>
    </source>
</evidence>
<feature type="transmembrane region" description="Helical" evidence="1">
    <location>
        <begin position="103"/>
        <end position="120"/>
    </location>
</feature>
<dbReference type="KEGG" id="scf:Spaf_1526"/>
<dbReference type="PATRIC" id="fig|1114965.3.peg.1468"/>
<keyword evidence="1" id="KW-0812">Transmembrane</keyword>
<dbReference type="HOGENOM" id="CLU_056907_0_0_9"/>
<dbReference type="PaxDb" id="1114965-Spaf_1526"/>
<reference evidence="2 3" key="1">
    <citation type="journal article" date="2012" name="PLoS ONE">
        <title>Complete Genome and Transcriptomes of Streptococcus parasanguinis FW213: Phylogenic Relations and Potential Virulence Mechanisms.</title>
        <authorList>
            <person name="Geng J."/>
            <person name="Chiu C.H."/>
            <person name="Tang P."/>
            <person name="Chen Y."/>
            <person name="Shieh H.R."/>
            <person name="Hu S."/>
            <person name="Chen Y.Y."/>
        </authorList>
    </citation>
    <scope>NUCLEOTIDE SEQUENCE [LARGE SCALE GENOMIC DNA]</scope>
    <source>
        <strain evidence="2 3">FW213</strain>
    </source>
</reference>
<name>I1ZN71_STRPA</name>
<dbReference type="AlphaFoldDB" id="I1ZN71"/>
<evidence type="ECO:0000256" key="1">
    <source>
        <dbReference type="SAM" id="Phobius"/>
    </source>
</evidence>
<gene>
    <name evidence="2" type="ORF">Spaf_1526</name>
</gene>
<feature type="transmembrane region" description="Helical" evidence="1">
    <location>
        <begin position="63"/>
        <end position="83"/>
    </location>
</feature>